<accession>A0A6M4GRW6</accession>
<feature type="transmembrane region" description="Helical" evidence="5">
    <location>
        <begin position="27"/>
        <end position="48"/>
    </location>
</feature>
<dbReference type="CDD" id="cd07042">
    <property type="entry name" value="STAS_SulP_like_sulfate_transporter"/>
    <property type="match status" value="1"/>
</dbReference>
<feature type="transmembrane region" description="Helical" evidence="5">
    <location>
        <begin position="98"/>
        <end position="116"/>
    </location>
</feature>
<dbReference type="GO" id="GO:0055085">
    <property type="term" value="P:transmembrane transport"/>
    <property type="evidence" value="ECO:0007669"/>
    <property type="project" value="InterPro"/>
</dbReference>
<dbReference type="InterPro" id="IPR002645">
    <property type="entry name" value="STAS_dom"/>
</dbReference>
<evidence type="ECO:0000256" key="4">
    <source>
        <dbReference type="ARBA" id="ARBA00023136"/>
    </source>
</evidence>
<evidence type="ECO:0000256" key="3">
    <source>
        <dbReference type="ARBA" id="ARBA00022989"/>
    </source>
</evidence>
<keyword evidence="2 5" id="KW-0812">Transmembrane</keyword>
<dbReference type="Proteomes" id="UP000501534">
    <property type="component" value="Chromosome"/>
</dbReference>
<feature type="transmembrane region" description="Helical" evidence="5">
    <location>
        <begin position="338"/>
        <end position="357"/>
    </location>
</feature>
<dbReference type="Gene3D" id="3.30.750.24">
    <property type="entry name" value="STAS domain"/>
    <property type="match status" value="1"/>
</dbReference>
<keyword evidence="8" id="KW-1185">Reference proteome</keyword>
<feature type="transmembrane region" description="Helical" evidence="5">
    <location>
        <begin position="362"/>
        <end position="380"/>
    </location>
</feature>
<evidence type="ECO:0000256" key="5">
    <source>
        <dbReference type="SAM" id="Phobius"/>
    </source>
</evidence>
<dbReference type="InterPro" id="IPR036513">
    <property type="entry name" value="STAS_dom_sf"/>
</dbReference>
<comment type="subcellular location">
    <subcellularLocation>
        <location evidence="1">Membrane</location>
        <topology evidence="1">Multi-pass membrane protein</topology>
    </subcellularLocation>
</comment>
<feature type="transmembrane region" description="Helical" evidence="5">
    <location>
        <begin position="400"/>
        <end position="428"/>
    </location>
</feature>
<feature type="transmembrane region" description="Helical" evidence="5">
    <location>
        <begin position="307"/>
        <end position="326"/>
    </location>
</feature>
<reference evidence="7 8" key="1">
    <citation type="submission" date="2020-04" db="EMBL/GenBank/DDBJ databases">
        <title>Usitatibacter rugosus gen. nov., sp. nov. and Usitatibacter palustris sp. nov., novel members of Usitatibacteraceae fam. nov. within the order Nitrosomonadales isolated from soil.</title>
        <authorList>
            <person name="Huber K.J."/>
            <person name="Neumann-Schaal M."/>
            <person name="Geppert A."/>
            <person name="Luckner M."/>
            <person name="Wanner G."/>
            <person name="Overmann J."/>
        </authorList>
    </citation>
    <scope>NUCLEOTIDE SEQUENCE [LARGE SCALE GENOMIC DNA]</scope>
    <source>
        <strain evidence="7 8">0125_3</strain>
    </source>
</reference>
<feature type="domain" description="STAS" evidence="6">
    <location>
        <begin position="458"/>
        <end position="555"/>
    </location>
</feature>
<evidence type="ECO:0000256" key="1">
    <source>
        <dbReference type="ARBA" id="ARBA00004141"/>
    </source>
</evidence>
<dbReference type="InterPro" id="IPR011547">
    <property type="entry name" value="SLC26A/SulP_dom"/>
</dbReference>
<feature type="transmembrane region" description="Helical" evidence="5">
    <location>
        <begin position="60"/>
        <end position="78"/>
    </location>
</feature>
<feature type="transmembrane region" description="Helical" evidence="5">
    <location>
        <begin position="267"/>
        <end position="286"/>
    </location>
</feature>
<dbReference type="Pfam" id="PF00916">
    <property type="entry name" value="Sulfate_transp"/>
    <property type="match status" value="1"/>
</dbReference>
<gene>
    <name evidence="7" type="primary">dauA_1</name>
    <name evidence="7" type="ORF">DSM104443_00109</name>
</gene>
<dbReference type="RefSeq" id="WP_171088774.1">
    <property type="nucleotide sequence ID" value="NZ_CP053069.1"/>
</dbReference>
<dbReference type="PROSITE" id="PS50801">
    <property type="entry name" value="STAS"/>
    <property type="match status" value="1"/>
</dbReference>
<dbReference type="GO" id="GO:0016020">
    <property type="term" value="C:membrane"/>
    <property type="evidence" value="ECO:0007669"/>
    <property type="project" value="UniProtKB-SubCell"/>
</dbReference>
<dbReference type="InterPro" id="IPR001902">
    <property type="entry name" value="SLC26A/SulP_fam"/>
</dbReference>
<dbReference type="PANTHER" id="PTHR11814">
    <property type="entry name" value="SULFATE TRANSPORTER"/>
    <property type="match status" value="1"/>
</dbReference>
<organism evidence="7 8">
    <name type="scientific">Usitatibacter rugosus</name>
    <dbReference type="NCBI Taxonomy" id="2732067"/>
    <lineage>
        <taxon>Bacteria</taxon>
        <taxon>Pseudomonadati</taxon>
        <taxon>Pseudomonadota</taxon>
        <taxon>Betaproteobacteria</taxon>
        <taxon>Nitrosomonadales</taxon>
        <taxon>Usitatibacteraceae</taxon>
        <taxon>Usitatibacter</taxon>
    </lineage>
</organism>
<evidence type="ECO:0000313" key="7">
    <source>
        <dbReference type="EMBL" id="QJR09073.1"/>
    </source>
</evidence>
<protein>
    <submittedName>
        <fullName evidence="7">C4-dicarboxylic acid transporter DauA</fullName>
    </submittedName>
</protein>
<dbReference type="Pfam" id="PF01740">
    <property type="entry name" value="STAS"/>
    <property type="match status" value="1"/>
</dbReference>
<evidence type="ECO:0000313" key="8">
    <source>
        <dbReference type="Proteomes" id="UP000501534"/>
    </source>
</evidence>
<evidence type="ECO:0000259" key="6">
    <source>
        <dbReference type="PROSITE" id="PS50801"/>
    </source>
</evidence>
<feature type="transmembrane region" description="Helical" evidence="5">
    <location>
        <begin position="128"/>
        <end position="147"/>
    </location>
</feature>
<name>A0A6M4GRW6_9PROT</name>
<dbReference type="KEGG" id="uru:DSM104443_00109"/>
<keyword evidence="4 5" id="KW-0472">Membrane</keyword>
<evidence type="ECO:0000256" key="2">
    <source>
        <dbReference type="ARBA" id="ARBA00022692"/>
    </source>
</evidence>
<feature type="transmembrane region" description="Helical" evidence="5">
    <location>
        <begin position="179"/>
        <end position="200"/>
    </location>
</feature>
<feature type="transmembrane region" description="Helical" evidence="5">
    <location>
        <begin position="212"/>
        <end position="233"/>
    </location>
</feature>
<dbReference type="EMBL" id="CP053069">
    <property type="protein sequence ID" value="QJR09073.1"/>
    <property type="molecule type" value="Genomic_DNA"/>
</dbReference>
<keyword evidence="3 5" id="KW-1133">Transmembrane helix</keyword>
<dbReference type="AlphaFoldDB" id="A0A6M4GRW6"/>
<dbReference type="SUPFAM" id="SSF52091">
    <property type="entry name" value="SpoIIaa-like"/>
    <property type="match status" value="1"/>
</dbReference>
<proteinExistence type="predicted"/>
<sequence length="564" mass="60573">MAESRLRYLRFKPRLVTALRGYSRDDFFADLASGITVAIIALPLAMAFGIASGVRPEQGIVTAIVAGFLISALGGSRVQIGGPAGAFVALLYSIAEKYGVANLLIATMMAGVLLFAMGALRMGSLIRYIPVAIITGFTAGIAVIIGISQVRDFLGIEVEKMPANFFSQLNVIAENLETANVYAIVIGLVSLLIIMVWPVRSSQDQGSGLRKLAAKLPATIAVLGLSGVAVWALQLPVETLGTRFGELPRGLPMPALPRFDWATAQNLFAPTIAIALLGAIESLLCARVADNLIDERHDPNQELMAQGIANFVSPFFGGIAATGTIARTVTNVKSGGRTPIAGIIHAAVLFLIVLVLAPFARYVPLSALAAILLWVAFNMGNWREFPKMQQFSLAYRATMLTTFVLTVALDVAVAVQAGLILACLFFIYRMSALTRVDKLPMPPALAIRADGRRVEAWRVYGSLFFGSVTKVEALAEPGTEPPGALVLELHQVINIDNTGLEALEHLLAHMRRHNARLILVAPNDQPLNMLRRGGFLERLGKAHLFETMDAALEALRAESGRFTP</sequence>